<dbReference type="Proteomes" id="UP000801428">
    <property type="component" value="Unassembled WGS sequence"/>
</dbReference>
<protein>
    <submittedName>
        <fullName evidence="1">Uncharacterized protein</fullName>
    </submittedName>
</protein>
<evidence type="ECO:0000313" key="2">
    <source>
        <dbReference type="Proteomes" id="UP000801428"/>
    </source>
</evidence>
<sequence>MHPTAPRVDRDEIVRIITNFYTFLTKLHIPESALKLPPPGGWPNITPESTRNFNKSPLVIDLIKHLPYIDSKEAGEMITHVQYKCDVVDWSIYTPQDFDKEGEGDYRTAESGIRYWISEIREEQKRQEEIVGADAAEGRNNNGYESDESDGWGEDWERFSPGENPEVTDLPNLIGIAQGYESCGRDFTLDVFKGVVYDDQIRCNFLGGWDVEDFFRGLQQEFEDLELVPIRGDMLEADYEQVNEYREIYRRHGWPGADFRKAEALAAVEIARQRWEREEELASGY</sequence>
<reference evidence="1" key="1">
    <citation type="submission" date="2019-04" db="EMBL/GenBank/DDBJ databases">
        <title>Sequencing of skin fungus with MAO and IRED activity.</title>
        <authorList>
            <person name="Marsaioli A.J."/>
            <person name="Bonatto J.M.C."/>
            <person name="Reis Junior O."/>
        </authorList>
    </citation>
    <scope>NUCLEOTIDE SEQUENCE</scope>
    <source>
        <strain evidence="1">30M1</strain>
    </source>
</reference>
<gene>
    <name evidence="1" type="ORF">E8E13_001504</name>
</gene>
<dbReference type="OrthoDB" id="5343383at2759"/>
<name>A0A9P4T3T1_CURKU</name>
<proteinExistence type="predicted"/>
<dbReference type="AlphaFoldDB" id="A0A9P4T3T1"/>
<dbReference type="EMBL" id="SWKU01000057">
    <property type="protein sequence ID" value="KAF2993230.1"/>
    <property type="molecule type" value="Genomic_DNA"/>
</dbReference>
<evidence type="ECO:0000313" key="1">
    <source>
        <dbReference type="EMBL" id="KAF2993230.1"/>
    </source>
</evidence>
<comment type="caution">
    <text evidence="1">The sequence shown here is derived from an EMBL/GenBank/DDBJ whole genome shotgun (WGS) entry which is preliminary data.</text>
</comment>
<keyword evidence="2" id="KW-1185">Reference proteome</keyword>
<accession>A0A9P4T3T1</accession>
<organism evidence="1 2">
    <name type="scientific">Curvularia kusanoi</name>
    <name type="common">Cochliobolus kusanoi</name>
    <dbReference type="NCBI Taxonomy" id="90978"/>
    <lineage>
        <taxon>Eukaryota</taxon>
        <taxon>Fungi</taxon>
        <taxon>Dikarya</taxon>
        <taxon>Ascomycota</taxon>
        <taxon>Pezizomycotina</taxon>
        <taxon>Dothideomycetes</taxon>
        <taxon>Pleosporomycetidae</taxon>
        <taxon>Pleosporales</taxon>
        <taxon>Pleosporineae</taxon>
        <taxon>Pleosporaceae</taxon>
        <taxon>Curvularia</taxon>
    </lineage>
</organism>